<proteinExistence type="predicted"/>
<keyword evidence="2" id="KW-0812">Transmembrane</keyword>
<name>A0A7E4V2N5_PANRE</name>
<feature type="chain" id="PRO_5028807365" evidence="3">
    <location>
        <begin position="22"/>
        <end position="282"/>
    </location>
</feature>
<reference evidence="4" key="1">
    <citation type="journal article" date="2013" name="Genetics">
        <title>The draft genome and transcriptome of Panagrellus redivivus are shaped by the harsh demands of a free-living lifestyle.</title>
        <authorList>
            <person name="Srinivasan J."/>
            <person name="Dillman A.R."/>
            <person name="Macchietto M.G."/>
            <person name="Heikkinen L."/>
            <person name="Lakso M."/>
            <person name="Fracchia K.M."/>
            <person name="Antoshechkin I."/>
            <person name="Mortazavi A."/>
            <person name="Wong G."/>
            <person name="Sternberg P.W."/>
        </authorList>
    </citation>
    <scope>NUCLEOTIDE SEQUENCE [LARGE SCALE GENOMIC DNA]</scope>
    <source>
        <strain evidence="4">MT8872</strain>
    </source>
</reference>
<feature type="transmembrane region" description="Helical" evidence="2">
    <location>
        <begin position="255"/>
        <end position="277"/>
    </location>
</feature>
<sequence length="282" mass="32517">MYVVQVGHLIILLLCREPGQGRHWTEKECFTSHDTLISPIPSDEFVLLKRPYNYRVVCLQRTFNYLFSQKKLSKDCTPCFRPFHNARWLRLSFKTKLSYIVKHSNDRVHFTRMLSQFWCPLVALILYTSTTSVAADGYDNEVKCFCDKVSCPGSLVCTGRWCLIGVRNTGDPGRYQLCGSEDDERPPTNCAEGWNKWTEVCACTEHLCNTFAFLRMNMDRQQQDLLSGDGPNSRSRKMDGHTKPKNWYNSNNNQIVLLLIIPLCVGGFLVCLIFLNFHCKMS</sequence>
<protein>
    <submittedName>
        <fullName evidence="5">Activin_recp domain-containing protein</fullName>
    </submittedName>
</protein>
<accession>A0A7E4V2N5</accession>
<dbReference type="AlphaFoldDB" id="A0A7E4V2N5"/>
<evidence type="ECO:0000313" key="4">
    <source>
        <dbReference type="Proteomes" id="UP000492821"/>
    </source>
</evidence>
<organism evidence="4 5">
    <name type="scientific">Panagrellus redivivus</name>
    <name type="common">Microworm</name>
    <dbReference type="NCBI Taxonomy" id="6233"/>
    <lineage>
        <taxon>Eukaryota</taxon>
        <taxon>Metazoa</taxon>
        <taxon>Ecdysozoa</taxon>
        <taxon>Nematoda</taxon>
        <taxon>Chromadorea</taxon>
        <taxon>Rhabditida</taxon>
        <taxon>Tylenchina</taxon>
        <taxon>Panagrolaimomorpha</taxon>
        <taxon>Panagrolaimoidea</taxon>
        <taxon>Panagrolaimidae</taxon>
        <taxon>Panagrellus</taxon>
    </lineage>
</organism>
<dbReference type="InterPro" id="IPR045860">
    <property type="entry name" value="Snake_toxin-like_sf"/>
</dbReference>
<feature type="signal peptide" evidence="3">
    <location>
        <begin position="1"/>
        <end position="21"/>
    </location>
</feature>
<reference evidence="5" key="2">
    <citation type="submission" date="2020-10" db="UniProtKB">
        <authorList>
            <consortium name="WormBaseParasite"/>
        </authorList>
    </citation>
    <scope>IDENTIFICATION</scope>
</reference>
<evidence type="ECO:0000256" key="1">
    <source>
        <dbReference type="SAM" id="MobiDB-lite"/>
    </source>
</evidence>
<dbReference type="WBParaSite" id="Pan_g15694.t1">
    <property type="protein sequence ID" value="Pan_g15694.t1"/>
    <property type="gene ID" value="Pan_g15694"/>
</dbReference>
<evidence type="ECO:0000313" key="5">
    <source>
        <dbReference type="WBParaSite" id="Pan_g15694.t1"/>
    </source>
</evidence>
<dbReference type="Proteomes" id="UP000492821">
    <property type="component" value="Unassembled WGS sequence"/>
</dbReference>
<keyword evidence="2" id="KW-1133">Transmembrane helix</keyword>
<keyword evidence="4" id="KW-1185">Reference proteome</keyword>
<evidence type="ECO:0000256" key="2">
    <source>
        <dbReference type="SAM" id="Phobius"/>
    </source>
</evidence>
<feature type="region of interest" description="Disordered" evidence="1">
    <location>
        <begin position="224"/>
        <end position="244"/>
    </location>
</feature>
<keyword evidence="3" id="KW-0732">Signal</keyword>
<feature type="compositionally biased region" description="Polar residues" evidence="1">
    <location>
        <begin position="224"/>
        <end position="233"/>
    </location>
</feature>
<keyword evidence="2" id="KW-0472">Membrane</keyword>
<evidence type="ECO:0000256" key="3">
    <source>
        <dbReference type="SAM" id="SignalP"/>
    </source>
</evidence>
<dbReference type="Gene3D" id="2.10.60.10">
    <property type="entry name" value="CD59"/>
    <property type="match status" value="1"/>
</dbReference>